<keyword evidence="4" id="KW-1185">Reference proteome</keyword>
<evidence type="ECO:0000259" key="2">
    <source>
        <dbReference type="Pfam" id="PF01683"/>
    </source>
</evidence>
<dbReference type="OrthoDB" id="7697653at2759"/>
<comment type="caution">
    <text evidence="3">The sequence shown here is derived from an EMBL/GenBank/DDBJ whole genome shotgun (WGS) entry which is preliminary data.</text>
</comment>
<reference evidence="3" key="1">
    <citation type="submission" date="2021-04" db="EMBL/GenBank/DDBJ databases">
        <authorList>
            <person name="Chebbi M.A.C M."/>
        </authorList>
    </citation>
    <scope>NUCLEOTIDE SEQUENCE</scope>
</reference>
<dbReference type="Gene3D" id="3.20.20.190">
    <property type="entry name" value="Phosphatidylinositol (PI) phosphodiesterase"/>
    <property type="match status" value="1"/>
</dbReference>
<feature type="domain" description="EB" evidence="2">
    <location>
        <begin position="603"/>
        <end position="648"/>
    </location>
</feature>
<dbReference type="EMBL" id="CAJNRD030001114">
    <property type="protein sequence ID" value="CAG5074172.1"/>
    <property type="molecule type" value="Genomic_DNA"/>
</dbReference>
<dbReference type="PANTHER" id="PTHR39069">
    <property type="entry name" value="ECDYSONE-INDUCIBLE GENE E1, ISOFORM A"/>
    <property type="match status" value="1"/>
</dbReference>
<dbReference type="SUPFAM" id="SSF51695">
    <property type="entry name" value="PLC-like phosphodiesterases"/>
    <property type="match status" value="1"/>
</dbReference>
<accession>A0A8J2E5S7</accession>
<dbReference type="Proteomes" id="UP000786811">
    <property type="component" value="Unassembled WGS sequence"/>
</dbReference>
<dbReference type="GO" id="GO:0008081">
    <property type="term" value="F:phosphoric diester hydrolase activity"/>
    <property type="evidence" value="ECO:0007669"/>
    <property type="project" value="InterPro"/>
</dbReference>
<evidence type="ECO:0000313" key="3">
    <source>
        <dbReference type="EMBL" id="CAG5074172.1"/>
    </source>
</evidence>
<dbReference type="InterPro" id="IPR017946">
    <property type="entry name" value="PLC-like_Pdiesterase_TIM-brl"/>
</dbReference>
<evidence type="ECO:0000256" key="1">
    <source>
        <dbReference type="SAM" id="SignalP"/>
    </source>
</evidence>
<feature type="domain" description="EB" evidence="2">
    <location>
        <begin position="469"/>
        <end position="519"/>
    </location>
</feature>
<proteinExistence type="predicted"/>
<organism evidence="3 4">
    <name type="scientific">Cotesia congregata</name>
    <name type="common">Parasitoid wasp</name>
    <name type="synonym">Apanteles congregatus</name>
    <dbReference type="NCBI Taxonomy" id="51543"/>
    <lineage>
        <taxon>Eukaryota</taxon>
        <taxon>Metazoa</taxon>
        <taxon>Ecdysozoa</taxon>
        <taxon>Arthropoda</taxon>
        <taxon>Hexapoda</taxon>
        <taxon>Insecta</taxon>
        <taxon>Pterygota</taxon>
        <taxon>Neoptera</taxon>
        <taxon>Endopterygota</taxon>
        <taxon>Hymenoptera</taxon>
        <taxon>Apocrita</taxon>
        <taxon>Ichneumonoidea</taxon>
        <taxon>Braconidae</taxon>
        <taxon>Microgastrinae</taxon>
        <taxon>Cotesia</taxon>
    </lineage>
</organism>
<dbReference type="InterPro" id="IPR006149">
    <property type="entry name" value="EB_dom"/>
</dbReference>
<name>A0A8J2E5S7_COTCN</name>
<dbReference type="Pfam" id="PF01683">
    <property type="entry name" value="EB"/>
    <property type="match status" value="2"/>
</dbReference>
<dbReference type="AlphaFoldDB" id="A0A8J2E5S7"/>
<gene>
    <name evidence="3" type="ORF">HICCMSTLAB_LOCUS944</name>
</gene>
<dbReference type="PANTHER" id="PTHR39069:SF8">
    <property type="entry name" value="FI17111P1"/>
    <property type="match status" value="1"/>
</dbReference>
<dbReference type="GO" id="GO:0006629">
    <property type="term" value="P:lipid metabolic process"/>
    <property type="evidence" value="ECO:0007669"/>
    <property type="project" value="InterPro"/>
</dbReference>
<feature type="signal peptide" evidence="1">
    <location>
        <begin position="1"/>
        <end position="21"/>
    </location>
</feature>
<dbReference type="Pfam" id="PF26146">
    <property type="entry name" value="PI-PLC_X"/>
    <property type="match status" value="1"/>
</dbReference>
<evidence type="ECO:0000313" key="4">
    <source>
        <dbReference type="Proteomes" id="UP000786811"/>
    </source>
</evidence>
<feature type="chain" id="PRO_5035170663" evidence="1">
    <location>
        <begin position="22"/>
        <end position="714"/>
    </location>
</feature>
<sequence length="714" mass="80276">MLTRILLMCLTFGSIHQLVSCMITNGYKDHSDFISKIPDTKLVRNLALIGTFHSAAFKPMKYVRTQNLTISEQLQAGIRVLDIHLSVDFDKLKVYYNLEYLNCTFDDVLTEVQSFMTLNPKELVIILLSVNLNFFLTDSISCEVLDSYVGRWQKRGLKLVQDWSLLEDYVGEHRGHVLLGHVRESNFKSCSVYLPCEVQDNWNVTDAEKKWKFVKDSQDGMLFAYHPYHSCYINYLASYNPLIMNYWQPDSDDGADELKLGMMRIEDVNERMAGYFRNPYDTLDMVVTEFPIFGGLGQSCSRNEDCLLKNSECRGSTCKCLANFIKLDGKCMPLIGGTCEKEDDCRIVNTNCDGVCKCREGLGPAEDNTYCRDNTIRIGSSCKGDDCNSIRNAVCKEAKRRSLLSSLKEKENTRFKCQCKPDHYQLGKECAKFAKGLKDKCEDRVGCARIPGSRCDKVSMTCQCLEKYFYQVEDTCFKKAKGLGNECKTDEGCTKIDNAECLDNTCQCKEEFYNWEGVCYKYADNLGEICYNDGCKKLNGSECVEGMCKCKVGWYSFGNKCFEKPTAIGAECKSDDGCEQISGSKCDNGVCNCKTGFYLAENSGICLPLPKDLNKNCVDTQDCKTLFSECSNGTCDCREDYVVHNGVCYGLPGAQCYGDKDCASVSYYCDSGTCQKAASVNGKLVGCFSDSLDDTLMVFFWQLLATGGHWGSIE</sequence>
<keyword evidence="1" id="KW-0732">Signal</keyword>
<protein>
    <submittedName>
        <fullName evidence="3">Similar to plcA: 1-phosphatidylinositol phosphodiesterase (Listeria monocytogenes serovar 1/2a (Strain ATCC BAA-679 / EGD-e))</fullName>
    </submittedName>
</protein>